<keyword evidence="6" id="KW-0238">DNA-binding</keyword>
<keyword evidence="2 9" id="KW-0489">Methyltransferase</keyword>
<dbReference type="EMBL" id="PNBW01000125">
    <property type="protein sequence ID" value="TMO70649.1"/>
    <property type="molecule type" value="Genomic_DNA"/>
</dbReference>
<dbReference type="RefSeq" id="WP_138591861.1">
    <property type="nucleotide sequence ID" value="NZ_PNBW01000125.1"/>
</dbReference>
<evidence type="ECO:0000256" key="8">
    <source>
        <dbReference type="PIRSR" id="PIRSR000398-1"/>
    </source>
</evidence>
<dbReference type="Gene3D" id="3.40.50.150">
    <property type="entry name" value="Vaccinia Virus protein VP39"/>
    <property type="match status" value="1"/>
</dbReference>
<feature type="binding site" evidence="8">
    <location>
        <position position="186"/>
    </location>
    <ligand>
        <name>S-adenosyl-L-methionine</name>
        <dbReference type="ChEBI" id="CHEBI:59789"/>
    </ligand>
</feature>
<evidence type="ECO:0000313" key="12">
    <source>
        <dbReference type="Proteomes" id="UP000307164"/>
    </source>
</evidence>
<evidence type="ECO:0000256" key="9">
    <source>
        <dbReference type="RuleBase" id="RU361257"/>
    </source>
</evidence>
<keyword evidence="3 9" id="KW-0808">Transferase</keyword>
<evidence type="ECO:0000256" key="6">
    <source>
        <dbReference type="ARBA" id="ARBA00023125"/>
    </source>
</evidence>
<dbReference type="GO" id="GO:1904047">
    <property type="term" value="F:S-adenosyl-L-methionine binding"/>
    <property type="evidence" value="ECO:0007669"/>
    <property type="project" value="TreeGrafter"/>
</dbReference>
<dbReference type="InterPro" id="IPR012327">
    <property type="entry name" value="MeTrfase_D12"/>
</dbReference>
<proteinExistence type="inferred from homology"/>
<feature type="binding site" evidence="8">
    <location>
        <position position="15"/>
    </location>
    <ligand>
        <name>S-adenosyl-L-methionine</name>
        <dbReference type="ChEBI" id="CHEBI:59789"/>
    </ligand>
</feature>
<accession>A0A5S3V8X9</accession>
<dbReference type="GO" id="GO:0006260">
    <property type="term" value="P:DNA replication"/>
    <property type="evidence" value="ECO:0007669"/>
    <property type="project" value="UniProtKB-KW"/>
</dbReference>
<evidence type="ECO:0000256" key="7">
    <source>
        <dbReference type="ARBA" id="ARBA00047942"/>
    </source>
</evidence>
<sequence length="277" mass="31640">MQQKTRAFLKWAGGKYSLVESIAQRLSLASRDADTLVEPFVGAGSVFLNTDFKHYILNDINADLINLYNELKQQPDEFVSDARKLFVDFNNHTDAYYEYRKQFNSSVDIYERAILFLYMNRHGYNGLCRYNLKGIFNVPFGKYKKPYFPEKELYSFAEKAQTATFTCHGYAQVFKSIPNNAVVYCDPPYVPLSKTASFTSYAKGGFDLNDQATLANLAETTAFERSTPVLISNHDTVWTRKIYSQAKLDAIQVKRTISPKGTGRTKVNELMALYCNI</sequence>
<protein>
    <recommendedName>
        <fullName evidence="9">Site-specific DNA-methyltransferase (adenine-specific)</fullName>
        <ecNumber evidence="9">2.1.1.72</ecNumber>
    </recommendedName>
</protein>
<dbReference type="OrthoDB" id="9805629at2"/>
<dbReference type="GO" id="GO:0043565">
    <property type="term" value="F:sequence-specific DNA binding"/>
    <property type="evidence" value="ECO:0007669"/>
    <property type="project" value="TreeGrafter"/>
</dbReference>
<dbReference type="InterPro" id="IPR023095">
    <property type="entry name" value="Ade_MeTrfase_dom_2"/>
</dbReference>
<dbReference type="GO" id="GO:0009307">
    <property type="term" value="P:DNA restriction-modification system"/>
    <property type="evidence" value="ECO:0007669"/>
    <property type="project" value="InterPro"/>
</dbReference>
<organism evidence="10 13">
    <name type="scientific">Pseudoalteromonas aurantia</name>
    <dbReference type="NCBI Taxonomy" id="43654"/>
    <lineage>
        <taxon>Bacteria</taxon>
        <taxon>Pseudomonadati</taxon>
        <taxon>Pseudomonadota</taxon>
        <taxon>Gammaproteobacteria</taxon>
        <taxon>Alteromonadales</taxon>
        <taxon>Pseudoalteromonadaceae</taxon>
        <taxon>Pseudoalteromonas</taxon>
    </lineage>
</organism>
<reference evidence="12 13" key="1">
    <citation type="submission" date="2018-01" db="EMBL/GenBank/DDBJ databases">
        <authorList>
            <person name="Paulsen S."/>
            <person name="Gram L.K."/>
        </authorList>
    </citation>
    <scope>NUCLEOTIDE SEQUENCE [LARGE SCALE GENOMIC DNA]</scope>
    <source>
        <strain evidence="10 13">S3790</strain>
        <strain evidence="11 12">S3895</strain>
    </source>
</reference>
<reference evidence="13" key="2">
    <citation type="submission" date="2019-06" db="EMBL/GenBank/DDBJ databases">
        <title>Co-occurence of chitin degradation, pigmentation and bioactivity in marine Pseudoalteromonas.</title>
        <authorList>
            <person name="Sonnenschein E.C."/>
            <person name="Bech P.K."/>
        </authorList>
    </citation>
    <scope>NUCLEOTIDE SEQUENCE [LARGE SCALE GENOMIC DNA]</scope>
    <source>
        <strain evidence="13">S3790</strain>
    </source>
</reference>
<evidence type="ECO:0000256" key="2">
    <source>
        <dbReference type="ARBA" id="ARBA00022603"/>
    </source>
</evidence>
<evidence type="ECO:0000256" key="4">
    <source>
        <dbReference type="ARBA" id="ARBA00022691"/>
    </source>
</evidence>
<dbReference type="SUPFAM" id="SSF53335">
    <property type="entry name" value="S-adenosyl-L-methionine-dependent methyltransferases"/>
    <property type="match status" value="1"/>
</dbReference>
<evidence type="ECO:0000256" key="1">
    <source>
        <dbReference type="ARBA" id="ARBA00006594"/>
    </source>
</evidence>
<feature type="binding site" evidence="8">
    <location>
        <position position="11"/>
    </location>
    <ligand>
        <name>S-adenosyl-L-methionine</name>
        <dbReference type="ChEBI" id="CHEBI:59789"/>
    </ligand>
</feature>
<dbReference type="InterPro" id="IPR029063">
    <property type="entry name" value="SAM-dependent_MTases_sf"/>
</dbReference>
<feature type="binding site" evidence="8">
    <location>
        <position position="59"/>
    </location>
    <ligand>
        <name>S-adenosyl-L-methionine</name>
        <dbReference type="ChEBI" id="CHEBI:59789"/>
    </ligand>
</feature>
<gene>
    <name evidence="10" type="ORF">CWC19_10620</name>
    <name evidence="11" type="ORF">CWC20_19405</name>
</gene>
<evidence type="ECO:0000256" key="5">
    <source>
        <dbReference type="ARBA" id="ARBA00022705"/>
    </source>
</evidence>
<evidence type="ECO:0000313" key="11">
    <source>
        <dbReference type="EMBL" id="TMO70649.1"/>
    </source>
</evidence>
<dbReference type="PROSITE" id="PS00092">
    <property type="entry name" value="N6_MTASE"/>
    <property type="match status" value="1"/>
</dbReference>
<comment type="similarity">
    <text evidence="1 9">Belongs to the N(4)/N(6)-methyltransferase family.</text>
</comment>
<dbReference type="EMBL" id="PNBX01000043">
    <property type="protein sequence ID" value="TMO68166.1"/>
    <property type="molecule type" value="Genomic_DNA"/>
</dbReference>
<dbReference type="GO" id="GO:0006298">
    <property type="term" value="P:mismatch repair"/>
    <property type="evidence" value="ECO:0007669"/>
    <property type="project" value="TreeGrafter"/>
</dbReference>
<dbReference type="Proteomes" id="UP000307217">
    <property type="component" value="Unassembled WGS sequence"/>
</dbReference>
<evidence type="ECO:0000313" key="13">
    <source>
        <dbReference type="Proteomes" id="UP000307217"/>
    </source>
</evidence>
<evidence type="ECO:0000313" key="10">
    <source>
        <dbReference type="EMBL" id="TMO68166.1"/>
    </source>
</evidence>
<dbReference type="Proteomes" id="UP000307164">
    <property type="component" value="Unassembled WGS sequence"/>
</dbReference>
<reference evidence="10" key="3">
    <citation type="submission" date="2019-09" db="EMBL/GenBank/DDBJ databases">
        <title>Co-occurence of chitin degradation, pigmentation and bioactivity in marine Pseudoalteromonas.</title>
        <authorList>
            <person name="Sonnenschein E.C."/>
            <person name="Bech P.K."/>
        </authorList>
    </citation>
    <scope>NUCLEOTIDE SEQUENCE</scope>
    <source>
        <strain evidence="10">S3790</strain>
        <strain evidence="11 12">S3895</strain>
    </source>
</reference>
<dbReference type="PANTHER" id="PTHR30481:SF3">
    <property type="entry name" value="DNA ADENINE METHYLASE"/>
    <property type="match status" value="1"/>
</dbReference>
<dbReference type="Pfam" id="PF02086">
    <property type="entry name" value="MethyltransfD12"/>
    <property type="match status" value="1"/>
</dbReference>
<dbReference type="GO" id="GO:0032259">
    <property type="term" value="P:methylation"/>
    <property type="evidence" value="ECO:0007669"/>
    <property type="project" value="UniProtKB-KW"/>
</dbReference>
<evidence type="ECO:0000256" key="3">
    <source>
        <dbReference type="ARBA" id="ARBA00022679"/>
    </source>
</evidence>
<comment type="caution">
    <text evidence="10">The sequence shown here is derived from an EMBL/GenBank/DDBJ whole genome shotgun (WGS) entry which is preliminary data.</text>
</comment>
<dbReference type="PIRSF" id="PIRSF000398">
    <property type="entry name" value="M_m6A_EcoRV"/>
    <property type="match status" value="1"/>
</dbReference>
<dbReference type="EC" id="2.1.1.72" evidence="9"/>
<dbReference type="NCBIfam" id="TIGR00571">
    <property type="entry name" value="dam"/>
    <property type="match status" value="1"/>
</dbReference>
<dbReference type="GO" id="GO:0009007">
    <property type="term" value="F:site-specific DNA-methyltransferase (adenine-specific) activity"/>
    <property type="evidence" value="ECO:0007669"/>
    <property type="project" value="UniProtKB-UniRule"/>
</dbReference>
<keyword evidence="5" id="KW-0235">DNA replication</keyword>
<dbReference type="PRINTS" id="PR00505">
    <property type="entry name" value="D12N6MTFRASE"/>
</dbReference>
<dbReference type="FunFam" id="1.10.1020.10:FF:000001">
    <property type="entry name" value="Site-specific DNA-methyltransferase (adenine-specific)"/>
    <property type="match status" value="1"/>
</dbReference>
<dbReference type="AlphaFoldDB" id="A0A5S3V8X9"/>
<dbReference type="PANTHER" id="PTHR30481">
    <property type="entry name" value="DNA ADENINE METHYLASE"/>
    <property type="match status" value="1"/>
</dbReference>
<keyword evidence="12" id="KW-1185">Reference proteome</keyword>
<dbReference type="InterPro" id="IPR002052">
    <property type="entry name" value="DNA_methylase_N6_adenine_CS"/>
</dbReference>
<name>A0A5S3V8X9_9GAMM</name>
<keyword evidence="4 9" id="KW-0949">S-adenosyl-L-methionine</keyword>
<dbReference type="InterPro" id="IPR012263">
    <property type="entry name" value="M_m6A_EcoRV"/>
</dbReference>
<dbReference type="Gene3D" id="1.10.1020.10">
    <property type="entry name" value="Adenine-specific Methyltransferase, Domain 2"/>
    <property type="match status" value="1"/>
</dbReference>
<comment type="catalytic activity">
    <reaction evidence="7 9">
        <text>a 2'-deoxyadenosine in DNA + S-adenosyl-L-methionine = an N(6)-methyl-2'-deoxyadenosine in DNA + S-adenosyl-L-homocysteine + H(+)</text>
        <dbReference type="Rhea" id="RHEA:15197"/>
        <dbReference type="Rhea" id="RHEA-COMP:12418"/>
        <dbReference type="Rhea" id="RHEA-COMP:12419"/>
        <dbReference type="ChEBI" id="CHEBI:15378"/>
        <dbReference type="ChEBI" id="CHEBI:57856"/>
        <dbReference type="ChEBI" id="CHEBI:59789"/>
        <dbReference type="ChEBI" id="CHEBI:90615"/>
        <dbReference type="ChEBI" id="CHEBI:90616"/>
        <dbReference type="EC" id="2.1.1.72"/>
    </reaction>
</comment>